<keyword evidence="3" id="KW-0503">Monooxygenase</keyword>
<gene>
    <name evidence="3" type="ORF">DB32_001567</name>
</gene>
<dbReference type="GO" id="GO:0004497">
    <property type="term" value="F:monooxygenase activity"/>
    <property type="evidence" value="ECO:0007669"/>
    <property type="project" value="UniProtKB-KW"/>
</dbReference>
<dbReference type="Proteomes" id="UP000034883">
    <property type="component" value="Chromosome"/>
</dbReference>
<evidence type="ECO:0000259" key="2">
    <source>
        <dbReference type="Pfam" id="PF03109"/>
    </source>
</evidence>
<dbReference type="InterPro" id="IPR034646">
    <property type="entry name" value="ADCK3_dom"/>
</dbReference>
<name>A0A0F6W0K1_9BACT</name>
<feature type="region of interest" description="Disordered" evidence="1">
    <location>
        <begin position="1"/>
        <end position="107"/>
    </location>
</feature>
<dbReference type="AlphaFoldDB" id="A0A0F6W0K1"/>
<proteinExistence type="predicted"/>
<dbReference type="KEGG" id="samy:DB32_001567"/>
<evidence type="ECO:0000313" key="3">
    <source>
        <dbReference type="EMBL" id="AKF04418.1"/>
    </source>
</evidence>
<dbReference type="CDD" id="cd13970">
    <property type="entry name" value="ABC1_ADCK3"/>
    <property type="match status" value="1"/>
</dbReference>
<feature type="compositionally biased region" description="Basic and acidic residues" evidence="1">
    <location>
        <begin position="63"/>
        <end position="85"/>
    </location>
</feature>
<dbReference type="Pfam" id="PF03109">
    <property type="entry name" value="ABC1"/>
    <property type="match status" value="1"/>
</dbReference>
<dbReference type="STRING" id="927083.DB32_001567"/>
<dbReference type="InterPro" id="IPR051130">
    <property type="entry name" value="Mito_struct-func_regulator"/>
</dbReference>
<feature type="region of interest" description="Disordered" evidence="1">
    <location>
        <begin position="160"/>
        <end position="237"/>
    </location>
</feature>
<sequence>MARARAPRARLHSLTLHERSMSCSPERGDAGRAKRGLTRSGRAARGAVDEMHVIGHGHRCEHRRTEAREPRRDEIRREERRRDPPPRASRHRTRSPTARSQSGPSRALLHLTAARRALVVRERRAQRGSHPVLRQDSRQLVRRCAEQHDVAERRSALLGASASRPRSSPWMRSRGRRIRRAASRRPRRSRLGRAGRGRACATTPRELAARRTGAAPAPCERRTIMSGSGDDESRALPTGRLGRFARLAALGARSGAGLVVSRDRGRAVAAHAAEVLGTMRGLAAKIGQMASYVDGFVPDAHHVAFEEALSTLRDATATTPFEAVRELVERELGAPLRDLYASFDERPFASASIGQVHRATLHDGREVAVKLQHPGIERAIAADLDNASVIEPLVRAMGGAKVDSARIFREVRERFEEELDYTREAAHQRAFARAFASDPQVVIPSIVDERSSRRVMTSEYVHGARLEDGARAAESERSAWARTLWAFTFTSILRDARFNADPHPGNFLLQPEGRVAFLDFGCVQPLDLAHVTSMRDMHRAAIARDEALFARACATLLGARGGSYERVMVGYTRLCYEPLFASPFRITRPYAAEVVRRTQEMKQEIFFAKDGSTVPLPSGMLFVNRLQFGFYSVLARLECEVDYAALEAPLLAS</sequence>
<organism evidence="3 4">
    <name type="scientific">Sandaracinus amylolyticus</name>
    <dbReference type="NCBI Taxonomy" id="927083"/>
    <lineage>
        <taxon>Bacteria</taxon>
        <taxon>Pseudomonadati</taxon>
        <taxon>Myxococcota</taxon>
        <taxon>Polyangia</taxon>
        <taxon>Polyangiales</taxon>
        <taxon>Sandaracinaceae</taxon>
        <taxon>Sandaracinus</taxon>
    </lineage>
</organism>
<evidence type="ECO:0000256" key="1">
    <source>
        <dbReference type="SAM" id="MobiDB-lite"/>
    </source>
</evidence>
<dbReference type="PANTHER" id="PTHR43173">
    <property type="entry name" value="ABC1 FAMILY PROTEIN"/>
    <property type="match status" value="1"/>
</dbReference>
<dbReference type="EMBL" id="CP011125">
    <property type="protein sequence ID" value="AKF04418.1"/>
    <property type="molecule type" value="Genomic_DNA"/>
</dbReference>
<evidence type="ECO:0000313" key="4">
    <source>
        <dbReference type="Proteomes" id="UP000034883"/>
    </source>
</evidence>
<dbReference type="PANTHER" id="PTHR43173:SF19">
    <property type="entry name" value="AARF DOMAIN-CONTAINING PROTEIN KINASE 1"/>
    <property type="match status" value="1"/>
</dbReference>
<keyword evidence="3" id="KW-0830">Ubiquinone</keyword>
<feature type="compositionally biased region" description="Basic residues" evidence="1">
    <location>
        <begin position="1"/>
        <end position="11"/>
    </location>
</feature>
<feature type="compositionally biased region" description="Polar residues" evidence="1">
    <location>
        <begin position="95"/>
        <end position="104"/>
    </location>
</feature>
<feature type="compositionally biased region" description="Basic and acidic residues" evidence="1">
    <location>
        <begin position="15"/>
        <end position="32"/>
    </location>
</feature>
<feature type="compositionally biased region" description="Low complexity" evidence="1">
    <location>
        <begin position="160"/>
        <end position="172"/>
    </location>
</feature>
<feature type="compositionally biased region" description="Basic residues" evidence="1">
    <location>
        <begin position="173"/>
        <end position="196"/>
    </location>
</feature>
<feature type="domain" description="ABC1 atypical kinase-like" evidence="2">
    <location>
        <begin position="312"/>
        <end position="547"/>
    </location>
</feature>
<dbReference type="InterPro" id="IPR004147">
    <property type="entry name" value="ABC1_dom"/>
</dbReference>
<dbReference type="SUPFAM" id="SSF56112">
    <property type="entry name" value="Protein kinase-like (PK-like)"/>
    <property type="match status" value="1"/>
</dbReference>
<protein>
    <submittedName>
        <fullName evidence="3">Ubiquinone biosynthesis monooxygenase UbiB</fullName>
    </submittedName>
</protein>
<dbReference type="InterPro" id="IPR011009">
    <property type="entry name" value="Kinase-like_dom_sf"/>
</dbReference>
<accession>A0A0F6W0K1</accession>
<reference evidence="3 4" key="1">
    <citation type="submission" date="2015-03" db="EMBL/GenBank/DDBJ databases">
        <title>Genome assembly of Sandaracinus amylolyticus DSM 53668.</title>
        <authorList>
            <person name="Sharma G."/>
            <person name="Subramanian S."/>
        </authorList>
    </citation>
    <scope>NUCLEOTIDE SEQUENCE [LARGE SCALE GENOMIC DNA]</scope>
    <source>
        <strain evidence="3 4">DSM 53668</strain>
    </source>
</reference>
<keyword evidence="3" id="KW-0560">Oxidoreductase</keyword>
<keyword evidence="4" id="KW-1185">Reference proteome</keyword>